<dbReference type="EMBL" id="DVNH01000022">
    <property type="protein sequence ID" value="HIU51614.1"/>
    <property type="molecule type" value="Genomic_DNA"/>
</dbReference>
<name>A0A9D1M0V0_9FIRM</name>
<dbReference type="Proteomes" id="UP000824093">
    <property type="component" value="Unassembled WGS sequence"/>
</dbReference>
<organism evidence="1 2">
    <name type="scientific">Candidatus Merdicola faecigallinarum</name>
    <dbReference type="NCBI Taxonomy" id="2840862"/>
    <lineage>
        <taxon>Bacteria</taxon>
        <taxon>Bacillati</taxon>
        <taxon>Bacillota</taxon>
        <taxon>Clostridia</taxon>
        <taxon>Candidatus Merdicola</taxon>
    </lineage>
</organism>
<sequence>MYNQSNKNTDCLALAIRKEHRLVVVNKVIHQTISISWKAVLATIALTLVNMFV</sequence>
<reference evidence="1" key="1">
    <citation type="submission" date="2020-10" db="EMBL/GenBank/DDBJ databases">
        <authorList>
            <person name="Gilroy R."/>
        </authorList>
    </citation>
    <scope>NUCLEOTIDE SEQUENCE</scope>
    <source>
        <strain evidence="1">CHK195-15760</strain>
    </source>
</reference>
<comment type="caution">
    <text evidence="1">The sequence shown here is derived from an EMBL/GenBank/DDBJ whole genome shotgun (WGS) entry which is preliminary data.</text>
</comment>
<proteinExistence type="predicted"/>
<gene>
    <name evidence="1" type="ORF">IAB70_03220</name>
</gene>
<accession>A0A9D1M0V0</accession>
<protein>
    <submittedName>
        <fullName evidence="1">Uncharacterized protein</fullName>
    </submittedName>
</protein>
<dbReference type="AlphaFoldDB" id="A0A9D1M0V0"/>
<reference evidence="1" key="2">
    <citation type="journal article" date="2021" name="PeerJ">
        <title>Extensive microbial diversity within the chicken gut microbiome revealed by metagenomics and culture.</title>
        <authorList>
            <person name="Gilroy R."/>
            <person name="Ravi A."/>
            <person name="Getino M."/>
            <person name="Pursley I."/>
            <person name="Horton D.L."/>
            <person name="Alikhan N.F."/>
            <person name="Baker D."/>
            <person name="Gharbi K."/>
            <person name="Hall N."/>
            <person name="Watson M."/>
            <person name="Adriaenssens E.M."/>
            <person name="Foster-Nyarko E."/>
            <person name="Jarju S."/>
            <person name="Secka A."/>
            <person name="Antonio M."/>
            <person name="Oren A."/>
            <person name="Chaudhuri R.R."/>
            <person name="La Ragione R."/>
            <person name="Hildebrand F."/>
            <person name="Pallen M.J."/>
        </authorList>
    </citation>
    <scope>NUCLEOTIDE SEQUENCE</scope>
    <source>
        <strain evidence="1">CHK195-15760</strain>
    </source>
</reference>
<evidence type="ECO:0000313" key="2">
    <source>
        <dbReference type="Proteomes" id="UP000824093"/>
    </source>
</evidence>
<evidence type="ECO:0000313" key="1">
    <source>
        <dbReference type="EMBL" id="HIU51614.1"/>
    </source>
</evidence>